<keyword evidence="1" id="KW-1133">Transmembrane helix</keyword>
<evidence type="ECO:0000313" key="2">
    <source>
        <dbReference type="EMBL" id="CAI8031190.1"/>
    </source>
</evidence>
<feature type="transmembrane region" description="Helical" evidence="1">
    <location>
        <begin position="244"/>
        <end position="265"/>
    </location>
</feature>
<dbReference type="Gene3D" id="3.80.10.10">
    <property type="entry name" value="Ribonuclease Inhibitor"/>
    <property type="match status" value="1"/>
</dbReference>
<keyword evidence="3" id="KW-1185">Reference proteome</keyword>
<feature type="transmembrane region" description="Helical" evidence="1">
    <location>
        <begin position="128"/>
        <end position="146"/>
    </location>
</feature>
<dbReference type="Proteomes" id="UP001174909">
    <property type="component" value="Unassembled WGS sequence"/>
</dbReference>
<proteinExistence type="predicted"/>
<sequence>MVSLSNQLSGEIPPELGNLANLTRLKLSDDQLSGCLPSRRNGRRIADGSEDCSRFPDKIHTGELNTVRSEASLIFSDYGEPVNIQEPWPLAPSGVGQKGADFMELREAVKSGLDNLTNFEGRATRSEFWWYWAAIAVPAIILSMIFSSFIPLVGALIGLAATGLALSAAVRRLHDSGRPGMWMVPFVVVTSLLTLVAFIALFSGAWVLALLASYVGAVIQLVVGLVVLYFLVQPSDTGSNRSAVLLACVLVSVLLLAACGGGGGAKDIAEQTWDCMAENAENPEIFEQSMLMMLPTASNLEEAKEMYIYRESTCFGRLRELKMIVDLLSRGGGHRIHCLVSDTAGYGSLSRRDRIVETVGRELLAMMSWMAPK</sequence>
<dbReference type="EMBL" id="CASHTH010002524">
    <property type="protein sequence ID" value="CAI8031190.1"/>
    <property type="molecule type" value="Genomic_DNA"/>
</dbReference>
<dbReference type="Pfam" id="PF05656">
    <property type="entry name" value="DUF805"/>
    <property type="match status" value="1"/>
</dbReference>
<feature type="transmembrane region" description="Helical" evidence="1">
    <location>
        <begin position="152"/>
        <end position="170"/>
    </location>
</feature>
<keyword evidence="1" id="KW-0812">Transmembrane</keyword>
<organism evidence="2 3">
    <name type="scientific">Geodia barretti</name>
    <name type="common">Barrett's horny sponge</name>
    <dbReference type="NCBI Taxonomy" id="519541"/>
    <lineage>
        <taxon>Eukaryota</taxon>
        <taxon>Metazoa</taxon>
        <taxon>Porifera</taxon>
        <taxon>Demospongiae</taxon>
        <taxon>Heteroscleromorpha</taxon>
        <taxon>Tetractinellida</taxon>
        <taxon>Astrophorina</taxon>
        <taxon>Geodiidae</taxon>
        <taxon>Geodia</taxon>
    </lineage>
</organism>
<dbReference type="PANTHER" id="PTHR34980:SF2">
    <property type="entry name" value="INNER MEMBRANE PROTEIN YHAH-RELATED"/>
    <property type="match status" value="1"/>
</dbReference>
<dbReference type="GO" id="GO:0005886">
    <property type="term" value="C:plasma membrane"/>
    <property type="evidence" value="ECO:0007669"/>
    <property type="project" value="TreeGrafter"/>
</dbReference>
<dbReference type="SUPFAM" id="SSF52058">
    <property type="entry name" value="L domain-like"/>
    <property type="match status" value="1"/>
</dbReference>
<comment type="caution">
    <text evidence="2">The sequence shown here is derived from an EMBL/GenBank/DDBJ whole genome shotgun (WGS) entry which is preliminary data.</text>
</comment>
<gene>
    <name evidence="2" type="ORF">GBAR_LOCUS17698</name>
</gene>
<dbReference type="PANTHER" id="PTHR34980">
    <property type="entry name" value="INNER MEMBRANE PROTEIN-RELATED-RELATED"/>
    <property type="match status" value="1"/>
</dbReference>
<evidence type="ECO:0000313" key="3">
    <source>
        <dbReference type="Proteomes" id="UP001174909"/>
    </source>
</evidence>
<dbReference type="Gene3D" id="1.10.1040.10">
    <property type="entry name" value="N-(1-d-carboxylethyl)-l-norvaline Dehydrogenase, domain 2"/>
    <property type="match status" value="1"/>
</dbReference>
<evidence type="ECO:0000256" key="1">
    <source>
        <dbReference type="SAM" id="Phobius"/>
    </source>
</evidence>
<name>A0AA35SJE3_GEOBA</name>
<dbReference type="InterPro" id="IPR013328">
    <property type="entry name" value="6PGD_dom2"/>
</dbReference>
<feature type="transmembrane region" description="Helical" evidence="1">
    <location>
        <begin position="182"/>
        <end position="202"/>
    </location>
</feature>
<feature type="transmembrane region" description="Helical" evidence="1">
    <location>
        <begin position="208"/>
        <end position="232"/>
    </location>
</feature>
<reference evidence="2" key="1">
    <citation type="submission" date="2023-03" db="EMBL/GenBank/DDBJ databases">
        <authorList>
            <person name="Steffen K."/>
            <person name="Cardenas P."/>
        </authorList>
    </citation>
    <scope>NUCLEOTIDE SEQUENCE</scope>
</reference>
<dbReference type="InterPro" id="IPR008523">
    <property type="entry name" value="DUF805"/>
</dbReference>
<keyword evidence="1" id="KW-0472">Membrane</keyword>
<dbReference type="AlphaFoldDB" id="A0AA35SJE3"/>
<accession>A0AA35SJE3</accession>
<protein>
    <submittedName>
        <fullName evidence="2">Uncharacterized protein</fullName>
    </submittedName>
</protein>
<dbReference type="InterPro" id="IPR032675">
    <property type="entry name" value="LRR_dom_sf"/>
</dbReference>